<accession>A0A9D1E6D0</accession>
<dbReference type="PANTHER" id="PTHR48081:SF8">
    <property type="entry name" value="ALPHA_BETA HYDROLASE FOLD-3 DOMAIN-CONTAINING PROTEIN-RELATED"/>
    <property type="match status" value="1"/>
</dbReference>
<evidence type="ECO:0000313" key="4">
    <source>
        <dbReference type="Proteomes" id="UP000823913"/>
    </source>
</evidence>
<reference evidence="3" key="1">
    <citation type="submission" date="2020-10" db="EMBL/GenBank/DDBJ databases">
        <authorList>
            <person name="Gilroy R."/>
        </authorList>
    </citation>
    <scope>NUCLEOTIDE SEQUENCE</scope>
    <source>
        <strain evidence="3">ChiW16-3235</strain>
    </source>
</reference>
<feature type="domain" description="Alpha/beta hydrolase fold-3" evidence="2">
    <location>
        <begin position="68"/>
        <end position="266"/>
    </location>
</feature>
<dbReference type="InterPro" id="IPR050300">
    <property type="entry name" value="GDXG_lipolytic_enzyme"/>
</dbReference>
<dbReference type="InterPro" id="IPR013094">
    <property type="entry name" value="AB_hydrolase_3"/>
</dbReference>
<comment type="caution">
    <text evidence="3">The sequence shown here is derived from an EMBL/GenBank/DDBJ whole genome shotgun (WGS) entry which is preliminary data.</text>
</comment>
<organism evidence="3 4">
    <name type="scientific">Candidatus Coproplasma avicola</name>
    <dbReference type="NCBI Taxonomy" id="2840744"/>
    <lineage>
        <taxon>Bacteria</taxon>
        <taxon>Bacillati</taxon>
        <taxon>Bacillota</taxon>
        <taxon>Clostridia</taxon>
        <taxon>Eubacteriales</taxon>
        <taxon>Candidatus Coproplasma</taxon>
    </lineage>
</organism>
<name>A0A9D1E6D0_9FIRM</name>
<sequence>MKFGIDKSFGVFAHFTPPLSRGLIALSHAVQRFRPKFPSSVGYKRVTAGGCPAVLVSPKGAEENLPCLIYFHGGGFVFRAGGYHFANAAQYCTGARCKVLFVDYPLAPKASLSRIASACLSAYGEVIERAEEWGIDLSRIAVGGDSAGGFLAADVILRARARKLSLPCFAMLIYPVLDRRMVTPSMKEFTDTPMWNARLNKKMWTYCRPDFPSPAEAEDVSFFPPAYIETAQFDCLKDEGENFAARLKEQGVSVQYNATNGTMHGFDIARKSPITRAAVAARTVALKRAFYPSK</sequence>
<dbReference type="Pfam" id="PF07859">
    <property type="entry name" value="Abhydrolase_3"/>
    <property type="match status" value="1"/>
</dbReference>
<evidence type="ECO:0000313" key="3">
    <source>
        <dbReference type="EMBL" id="HIR66969.1"/>
    </source>
</evidence>
<evidence type="ECO:0000259" key="2">
    <source>
        <dbReference type="Pfam" id="PF07859"/>
    </source>
</evidence>
<dbReference type="SUPFAM" id="SSF53474">
    <property type="entry name" value="alpha/beta-Hydrolases"/>
    <property type="match status" value="1"/>
</dbReference>
<dbReference type="EMBL" id="DVHK01000067">
    <property type="protein sequence ID" value="HIR66969.1"/>
    <property type="molecule type" value="Genomic_DNA"/>
</dbReference>
<reference evidence="3" key="2">
    <citation type="journal article" date="2021" name="PeerJ">
        <title>Extensive microbial diversity within the chicken gut microbiome revealed by metagenomics and culture.</title>
        <authorList>
            <person name="Gilroy R."/>
            <person name="Ravi A."/>
            <person name="Getino M."/>
            <person name="Pursley I."/>
            <person name="Horton D.L."/>
            <person name="Alikhan N.F."/>
            <person name="Baker D."/>
            <person name="Gharbi K."/>
            <person name="Hall N."/>
            <person name="Watson M."/>
            <person name="Adriaenssens E.M."/>
            <person name="Foster-Nyarko E."/>
            <person name="Jarju S."/>
            <person name="Secka A."/>
            <person name="Antonio M."/>
            <person name="Oren A."/>
            <person name="Chaudhuri R.R."/>
            <person name="La Ragione R."/>
            <person name="Hildebrand F."/>
            <person name="Pallen M.J."/>
        </authorList>
    </citation>
    <scope>NUCLEOTIDE SEQUENCE</scope>
    <source>
        <strain evidence="3">ChiW16-3235</strain>
    </source>
</reference>
<keyword evidence="1 3" id="KW-0378">Hydrolase</keyword>
<dbReference type="Proteomes" id="UP000823913">
    <property type="component" value="Unassembled WGS sequence"/>
</dbReference>
<dbReference type="PANTHER" id="PTHR48081">
    <property type="entry name" value="AB HYDROLASE SUPERFAMILY PROTEIN C4A8.06C"/>
    <property type="match status" value="1"/>
</dbReference>
<evidence type="ECO:0000256" key="1">
    <source>
        <dbReference type="ARBA" id="ARBA00022801"/>
    </source>
</evidence>
<dbReference type="Gene3D" id="3.40.50.1820">
    <property type="entry name" value="alpha/beta hydrolase"/>
    <property type="match status" value="1"/>
</dbReference>
<protein>
    <submittedName>
        <fullName evidence="3">Alpha/beta hydrolase</fullName>
    </submittedName>
</protein>
<dbReference type="InterPro" id="IPR029058">
    <property type="entry name" value="AB_hydrolase_fold"/>
</dbReference>
<gene>
    <name evidence="3" type="ORF">IAB94_02840</name>
</gene>
<dbReference type="GO" id="GO:0016787">
    <property type="term" value="F:hydrolase activity"/>
    <property type="evidence" value="ECO:0007669"/>
    <property type="project" value="UniProtKB-KW"/>
</dbReference>
<dbReference type="AlphaFoldDB" id="A0A9D1E6D0"/>
<proteinExistence type="predicted"/>